<dbReference type="GO" id="GO:0006865">
    <property type="term" value="P:amino acid transport"/>
    <property type="evidence" value="ECO:0007669"/>
    <property type="project" value="TreeGrafter"/>
</dbReference>
<feature type="domain" description="Solute-binding protein family 3/N-terminal" evidence="6">
    <location>
        <begin position="39"/>
        <end position="269"/>
    </location>
</feature>
<accession>A0A6B8M8S4</accession>
<keyword evidence="8" id="KW-1185">Reference proteome</keyword>
<dbReference type="PROSITE" id="PS01039">
    <property type="entry name" value="SBP_BACTERIAL_3"/>
    <property type="match status" value="1"/>
</dbReference>
<dbReference type="AlphaFoldDB" id="A0A6B8M8S4"/>
<dbReference type="SUPFAM" id="SSF53850">
    <property type="entry name" value="Periplasmic binding protein-like II"/>
    <property type="match status" value="1"/>
</dbReference>
<keyword evidence="2" id="KW-0813">Transport</keyword>
<evidence type="ECO:0000256" key="2">
    <source>
        <dbReference type="ARBA" id="ARBA00022448"/>
    </source>
</evidence>
<dbReference type="EMBL" id="CP044331">
    <property type="protein sequence ID" value="QGM98795.1"/>
    <property type="molecule type" value="Genomic_DNA"/>
</dbReference>
<dbReference type="InterPro" id="IPR001638">
    <property type="entry name" value="Solute-binding_3/MltF_N"/>
</dbReference>
<reference evidence="7 8" key="1">
    <citation type="submission" date="2019-09" db="EMBL/GenBank/DDBJ databases">
        <title>Isolation and complete genome sequencing of Methylocystis species.</title>
        <authorList>
            <person name="Rumah B.L."/>
            <person name="Stead C.E."/>
            <person name="Stevens B.C."/>
            <person name="Minton N.P."/>
            <person name="Grosse-Honebrink A."/>
            <person name="Zhang Y."/>
        </authorList>
    </citation>
    <scope>NUCLEOTIDE SEQUENCE [LARGE SCALE GENOMIC DNA]</scope>
    <source>
        <strain evidence="7 8">BRCS2</strain>
    </source>
</reference>
<feature type="signal peptide" evidence="5">
    <location>
        <begin position="1"/>
        <end position="23"/>
    </location>
</feature>
<sequence>MIARGINLAVAILFVLGGQGALAQSDAGPTLSTVLKRGYLSCGVSEAPGFAQPPSGEKSDWRGFDVDICRAVAAAIFDDPQKVRFLGLSAKDRVPALQAGWIDVLASAAPWTQSRDAAQRAIYAGVSFYDGQSFLVRRQRSFASAQDLSGVSVCVQQGTSYELEVADFFHKRKAPYDAKLFATFDDAAAGYDKSLCDVLTADASSLYAARAKLSSPEAHDVLPDLLSKAPHGPVVRQGDDQWLGVVRWALFTLIDAEELQVSVANADAALKSDDPNIRHLLGVEGDRGLGLGLAGDWPYRIVKHVGNYADVFERNMGQASPLGMERRANALWNKGGLIYAPSIR</sequence>
<dbReference type="RefSeq" id="WP_016918650.1">
    <property type="nucleotide sequence ID" value="NZ_CP044331.1"/>
</dbReference>
<feature type="chain" id="PRO_5025471445" evidence="5">
    <location>
        <begin position="24"/>
        <end position="344"/>
    </location>
</feature>
<dbReference type="InterPro" id="IPR051455">
    <property type="entry name" value="Bact_solute-bind_prot3"/>
</dbReference>
<dbReference type="Proteomes" id="UP000422569">
    <property type="component" value="Chromosome"/>
</dbReference>
<dbReference type="PANTHER" id="PTHR30085">
    <property type="entry name" value="AMINO ACID ABC TRANSPORTER PERMEASE"/>
    <property type="match status" value="1"/>
</dbReference>
<dbReference type="PANTHER" id="PTHR30085:SF7">
    <property type="entry name" value="AMINO-ACID ABC TRANSPORTER-BINDING PROTEIN YHDW-RELATED"/>
    <property type="match status" value="1"/>
</dbReference>
<evidence type="ECO:0000256" key="4">
    <source>
        <dbReference type="RuleBase" id="RU003744"/>
    </source>
</evidence>
<dbReference type="KEGG" id="mpar:F7D14_15750"/>
<evidence type="ECO:0000313" key="8">
    <source>
        <dbReference type="Proteomes" id="UP000422569"/>
    </source>
</evidence>
<evidence type="ECO:0000259" key="6">
    <source>
        <dbReference type="SMART" id="SM00062"/>
    </source>
</evidence>
<dbReference type="Gene3D" id="3.40.190.10">
    <property type="entry name" value="Periplasmic binding protein-like II"/>
    <property type="match status" value="2"/>
</dbReference>
<dbReference type="SMART" id="SM00062">
    <property type="entry name" value="PBPb"/>
    <property type="match status" value="1"/>
</dbReference>
<organism evidence="7 8">
    <name type="scientific">Methylocystis parvus</name>
    <dbReference type="NCBI Taxonomy" id="134"/>
    <lineage>
        <taxon>Bacteria</taxon>
        <taxon>Pseudomonadati</taxon>
        <taxon>Pseudomonadota</taxon>
        <taxon>Alphaproteobacteria</taxon>
        <taxon>Hyphomicrobiales</taxon>
        <taxon>Methylocystaceae</taxon>
        <taxon>Methylocystis</taxon>
    </lineage>
</organism>
<gene>
    <name evidence="7" type="ORF">F7D14_15750</name>
</gene>
<comment type="similarity">
    <text evidence="1 4">Belongs to the bacterial solute-binding protein 3 family.</text>
</comment>
<evidence type="ECO:0000256" key="5">
    <source>
        <dbReference type="SAM" id="SignalP"/>
    </source>
</evidence>
<proteinExistence type="inferred from homology"/>
<dbReference type="InterPro" id="IPR018313">
    <property type="entry name" value="SBP_3_CS"/>
</dbReference>
<dbReference type="Pfam" id="PF00497">
    <property type="entry name" value="SBP_bac_3"/>
    <property type="match status" value="1"/>
</dbReference>
<protein>
    <submittedName>
        <fullName evidence="7">Transporter substrate-binding domain-containing protein</fullName>
    </submittedName>
</protein>
<keyword evidence="3 5" id="KW-0732">Signal</keyword>
<name>A0A6B8M8S4_9HYPH</name>
<evidence type="ECO:0000256" key="3">
    <source>
        <dbReference type="ARBA" id="ARBA00022729"/>
    </source>
</evidence>
<evidence type="ECO:0000313" key="7">
    <source>
        <dbReference type="EMBL" id="QGM98795.1"/>
    </source>
</evidence>
<evidence type="ECO:0000256" key="1">
    <source>
        <dbReference type="ARBA" id="ARBA00010333"/>
    </source>
</evidence>